<accession>A0A1T4N4A1</accession>
<feature type="transmembrane region" description="Helical" evidence="1">
    <location>
        <begin position="75"/>
        <end position="98"/>
    </location>
</feature>
<dbReference type="STRING" id="118967.SAMN02745191_1468"/>
<organism evidence="2 3">
    <name type="scientific">Anaerorhabdus furcosa</name>
    <dbReference type="NCBI Taxonomy" id="118967"/>
    <lineage>
        <taxon>Bacteria</taxon>
        <taxon>Bacillati</taxon>
        <taxon>Bacillota</taxon>
        <taxon>Erysipelotrichia</taxon>
        <taxon>Erysipelotrichales</taxon>
        <taxon>Erysipelotrichaceae</taxon>
        <taxon>Anaerorhabdus</taxon>
    </lineage>
</organism>
<evidence type="ECO:0000313" key="2">
    <source>
        <dbReference type="EMBL" id="SJZ73897.1"/>
    </source>
</evidence>
<dbReference type="EMBL" id="FUWY01000004">
    <property type="protein sequence ID" value="SJZ73897.1"/>
    <property type="molecule type" value="Genomic_DNA"/>
</dbReference>
<feature type="transmembrane region" description="Helical" evidence="1">
    <location>
        <begin position="110"/>
        <end position="132"/>
    </location>
</feature>
<dbReference type="RefSeq" id="WP_078711871.1">
    <property type="nucleotide sequence ID" value="NZ_FUWY01000004.1"/>
</dbReference>
<gene>
    <name evidence="2" type="ORF">SAMN02745191_1468</name>
</gene>
<evidence type="ECO:0000256" key="1">
    <source>
        <dbReference type="SAM" id="Phobius"/>
    </source>
</evidence>
<keyword evidence="1" id="KW-0812">Transmembrane</keyword>
<keyword evidence="1" id="KW-1133">Transmembrane helix</keyword>
<name>A0A1T4N4A1_9FIRM</name>
<proteinExistence type="predicted"/>
<dbReference type="OrthoDB" id="1097929at2"/>
<keyword evidence="1" id="KW-0472">Membrane</keyword>
<reference evidence="3" key="1">
    <citation type="submission" date="2017-02" db="EMBL/GenBank/DDBJ databases">
        <authorList>
            <person name="Varghese N."/>
            <person name="Submissions S."/>
        </authorList>
    </citation>
    <scope>NUCLEOTIDE SEQUENCE [LARGE SCALE GENOMIC DNA]</scope>
    <source>
        <strain evidence="3">ATCC 25662</strain>
    </source>
</reference>
<protein>
    <submittedName>
        <fullName evidence="2">Uncharacterized protein</fullName>
    </submittedName>
</protein>
<dbReference type="Proteomes" id="UP000243297">
    <property type="component" value="Unassembled WGS sequence"/>
</dbReference>
<keyword evidence="3" id="KW-1185">Reference proteome</keyword>
<sequence length="139" mass="16053">MKVKKQTLLVIASIVWMAAGFNIVRIGLITYVNHITVLNILLSIGVFLIFWFLIFSKLVVKHTNRIINYEEKYQLFYKFFDLKSFLIMAFMMTFGILIRTFNLAPDSFIAFFYTGLGAALFLAGILFGVNAWKYREALA</sequence>
<feature type="transmembrane region" description="Helical" evidence="1">
    <location>
        <begin position="35"/>
        <end position="54"/>
    </location>
</feature>
<feature type="transmembrane region" description="Helical" evidence="1">
    <location>
        <begin position="7"/>
        <end position="29"/>
    </location>
</feature>
<dbReference type="AlphaFoldDB" id="A0A1T4N4A1"/>
<evidence type="ECO:0000313" key="3">
    <source>
        <dbReference type="Proteomes" id="UP000243297"/>
    </source>
</evidence>